<reference evidence="9 10" key="1">
    <citation type="submission" date="2023-01" db="EMBL/GenBank/DDBJ databases">
        <title>Vibrio sp. KJ40-1 sp.nov, isolated from marine algae.</title>
        <authorList>
            <person name="Butt M."/>
            <person name="Kim J.M.J."/>
            <person name="Jeon C.O.C."/>
        </authorList>
    </citation>
    <scope>NUCLEOTIDE SEQUENCE [LARGE SCALE GENOMIC DNA]</scope>
    <source>
        <strain evidence="9 10">KJ40-1</strain>
    </source>
</reference>
<dbReference type="InterPro" id="IPR050086">
    <property type="entry name" value="MetN_ABC_transporter-like"/>
</dbReference>
<evidence type="ECO:0000256" key="7">
    <source>
        <dbReference type="ARBA" id="ARBA00023136"/>
    </source>
</evidence>
<dbReference type="Gene3D" id="3.40.50.300">
    <property type="entry name" value="P-loop containing nucleotide triphosphate hydrolases"/>
    <property type="match status" value="1"/>
</dbReference>
<dbReference type="PROSITE" id="PS00211">
    <property type="entry name" value="ABC_TRANSPORTER_1"/>
    <property type="match status" value="1"/>
</dbReference>
<dbReference type="SUPFAM" id="SSF52540">
    <property type="entry name" value="P-loop containing nucleoside triphosphate hydrolases"/>
    <property type="match status" value="1"/>
</dbReference>
<proteinExistence type="inferred from homology"/>
<keyword evidence="5" id="KW-0547">Nucleotide-binding</keyword>
<dbReference type="InterPro" id="IPR030679">
    <property type="entry name" value="ABC_ATPase_HisP-typ"/>
</dbReference>
<evidence type="ECO:0000256" key="4">
    <source>
        <dbReference type="ARBA" id="ARBA00022475"/>
    </source>
</evidence>
<evidence type="ECO:0000259" key="8">
    <source>
        <dbReference type="PROSITE" id="PS50893"/>
    </source>
</evidence>
<organism evidence="9 10">
    <name type="scientific">Vibrio algarum</name>
    <dbReference type="NCBI Taxonomy" id="3020714"/>
    <lineage>
        <taxon>Bacteria</taxon>
        <taxon>Pseudomonadati</taxon>
        <taxon>Pseudomonadota</taxon>
        <taxon>Gammaproteobacteria</taxon>
        <taxon>Vibrionales</taxon>
        <taxon>Vibrionaceae</taxon>
        <taxon>Vibrio</taxon>
    </lineage>
</organism>
<evidence type="ECO:0000256" key="5">
    <source>
        <dbReference type="ARBA" id="ARBA00022741"/>
    </source>
</evidence>
<dbReference type="InterPro" id="IPR003439">
    <property type="entry name" value="ABC_transporter-like_ATP-bd"/>
</dbReference>
<keyword evidence="10" id="KW-1185">Reference proteome</keyword>
<dbReference type="InterPro" id="IPR017871">
    <property type="entry name" value="ABC_transporter-like_CS"/>
</dbReference>
<dbReference type="PIRSF" id="PIRSF039085">
    <property type="entry name" value="ABC_ATPase_HisP"/>
    <property type="match status" value="1"/>
</dbReference>
<accession>A0ABT4YPK1</accession>
<sequence length="263" mass="29299">MSISGYRRKGPVIEVKDLHKSFNQIEVLKGIDLHANKGEVIALIGGSGSGKSTTLRCLNLLETPQSVGSMRLLGEDVLFKPSKGESLDVLDKKQLRWIRTKLAMVFQNFNLWPHMTLEQNIMEAPVHVLGQSKIQARDKAHDLLDRVGLLEKRNSYPSFLSGGQQQRAAIARALAVDPEVLLFDEPTSALDPELVGEVLSVMTGLADEGRTMIIVTHEMQFAAEVADRIIFLDQGKIEEQGTPDQIFKSPQSPRLQQFIKNIY</sequence>
<dbReference type="PANTHER" id="PTHR43166">
    <property type="entry name" value="AMINO ACID IMPORT ATP-BINDING PROTEIN"/>
    <property type="match status" value="1"/>
</dbReference>
<comment type="subcellular location">
    <subcellularLocation>
        <location evidence="1">Cell inner membrane</location>
        <topology evidence="1">Peripheral membrane protein</topology>
    </subcellularLocation>
</comment>
<dbReference type="Pfam" id="PF00005">
    <property type="entry name" value="ABC_tran"/>
    <property type="match status" value="1"/>
</dbReference>
<dbReference type="EMBL" id="JAQLOI010000001">
    <property type="protein sequence ID" value="MDB1123488.1"/>
    <property type="molecule type" value="Genomic_DNA"/>
</dbReference>
<feature type="domain" description="ABC transporter" evidence="8">
    <location>
        <begin position="13"/>
        <end position="259"/>
    </location>
</feature>
<comment type="caution">
    <text evidence="9">The sequence shown here is derived from an EMBL/GenBank/DDBJ whole genome shotgun (WGS) entry which is preliminary data.</text>
</comment>
<evidence type="ECO:0000256" key="2">
    <source>
        <dbReference type="ARBA" id="ARBA00005417"/>
    </source>
</evidence>
<dbReference type="Proteomes" id="UP001210678">
    <property type="component" value="Unassembled WGS sequence"/>
</dbReference>
<evidence type="ECO:0000256" key="6">
    <source>
        <dbReference type="ARBA" id="ARBA00022840"/>
    </source>
</evidence>
<name>A0ABT4YPK1_9VIBR</name>
<dbReference type="GO" id="GO:0005524">
    <property type="term" value="F:ATP binding"/>
    <property type="evidence" value="ECO:0007669"/>
    <property type="project" value="UniProtKB-KW"/>
</dbReference>
<evidence type="ECO:0000313" key="9">
    <source>
        <dbReference type="EMBL" id="MDB1123488.1"/>
    </source>
</evidence>
<keyword evidence="6 9" id="KW-0067">ATP-binding</keyword>
<protein>
    <submittedName>
        <fullName evidence="9">Amino acid ABC transporter ATP-binding protein</fullName>
    </submittedName>
</protein>
<evidence type="ECO:0000256" key="3">
    <source>
        <dbReference type="ARBA" id="ARBA00022448"/>
    </source>
</evidence>
<evidence type="ECO:0000256" key="1">
    <source>
        <dbReference type="ARBA" id="ARBA00004417"/>
    </source>
</evidence>
<dbReference type="CDD" id="cd03262">
    <property type="entry name" value="ABC_HisP_GlnQ"/>
    <property type="match status" value="1"/>
</dbReference>
<keyword evidence="3" id="KW-0813">Transport</keyword>
<dbReference type="RefSeq" id="WP_272134108.1">
    <property type="nucleotide sequence ID" value="NZ_JAQLOI010000001.1"/>
</dbReference>
<evidence type="ECO:0000313" key="10">
    <source>
        <dbReference type="Proteomes" id="UP001210678"/>
    </source>
</evidence>
<keyword evidence="4" id="KW-1003">Cell membrane</keyword>
<dbReference type="PANTHER" id="PTHR43166:SF35">
    <property type="entry name" value="L-CYSTINE IMPORT ATP-BINDING PROTEIN TCYN"/>
    <property type="match status" value="1"/>
</dbReference>
<gene>
    <name evidence="9" type="ORF">PGX00_07370</name>
</gene>
<dbReference type="SMART" id="SM00382">
    <property type="entry name" value="AAA"/>
    <property type="match status" value="1"/>
</dbReference>
<dbReference type="InterPro" id="IPR027417">
    <property type="entry name" value="P-loop_NTPase"/>
</dbReference>
<dbReference type="InterPro" id="IPR003593">
    <property type="entry name" value="AAA+_ATPase"/>
</dbReference>
<comment type="similarity">
    <text evidence="2">Belongs to the ABC transporter superfamily.</text>
</comment>
<dbReference type="PROSITE" id="PS50893">
    <property type="entry name" value="ABC_TRANSPORTER_2"/>
    <property type="match status" value="1"/>
</dbReference>
<keyword evidence="7" id="KW-0472">Membrane</keyword>